<dbReference type="Proteomes" id="UP000426027">
    <property type="component" value="Chromosome"/>
</dbReference>
<reference evidence="6 7" key="1">
    <citation type="submission" date="2019-11" db="EMBL/GenBank/DDBJ databases">
        <authorList>
            <person name="Im W.T."/>
        </authorList>
    </citation>
    <scope>NUCLEOTIDE SEQUENCE [LARGE SCALE GENOMIC DNA]</scope>
    <source>
        <strain evidence="6 7">SB-02</strain>
    </source>
</reference>
<dbReference type="CDD" id="cd07505">
    <property type="entry name" value="HAD_BPGM-like"/>
    <property type="match status" value="1"/>
</dbReference>
<dbReference type="RefSeq" id="WP_157479537.1">
    <property type="nucleotide sequence ID" value="NZ_CP046566.1"/>
</dbReference>
<evidence type="ECO:0000313" key="6">
    <source>
        <dbReference type="EMBL" id="QGW29184.1"/>
    </source>
</evidence>
<comment type="similarity">
    <text evidence="2">Belongs to the HAD-like hydrolase superfamily. CbbY/CbbZ/Gph/YieH family.</text>
</comment>
<dbReference type="GO" id="GO:0016787">
    <property type="term" value="F:hydrolase activity"/>
    <property type="evidence" value="ECO:0007669"/>
    <property type="project" value="UniProtKB-KW"/>
</dbReference>
<dbReference type="Pfam" id="PF13419">
    <property type="entry name" value="HAD_2"/>
    <property type="match status" value="1"/>
</dbReference>
<sequence length="194" mass="21405">MGSVFAQQGIHMTPEEFDRIHHGTLFDIMPRIFGDHLTDEESFRLGSMKEAAFRELYKDEIKPIDGLIDWLEQLKATGLKVGLATAADFSNADFTVDAIHIRHYFDCIVTSDIVKEGKPSPAVYLYAAQQLQVNPANCLVFEDTASGIQAATAAGMKVIGVATSLSEEAMQQLPVQKVIKDYCSLATHHITSLF</sequence>
<gene>
    <name evidence="6" type="ORF">GLV81_14670</name>
</gene>
<dbReference type="NCBIfam" id="TIGR01509">
    <property type="entry name" value="HAD-SF-IA-v3"/>
    <property type="match status" value="1"/>
</dbReference>
<keyword evidence="5" id="KW-0119">Carbohydrate metabolism</keyword>
<evidence type="ECO:0000256" key="2">
    <source>
        <dbReference type="ARBA" id="ARBA00006171"/>
    </source>
</evidence>
<evidence type="ECO:0000256" key="5">
    <source>
        <dbReference type="ARBA" id="ARBA00023277"/>
    </source>
</evidence>
<dbReference type="PANTHER" id="PTHR46193">
    <property type="entry name" value="6-PHOSPHOGLUCONATE PHOSPHATASE"/>
    <property type="match status" value="1"/>
</dbReference>
<evidence type="ECO:0000256" key="1">
    <source>
        <dbReference type="ARBA" id="ARBA00001946"/>
    </source>
</evidence>
<evidence type="ECO:0000256" key="4">
    <source>
        <dbReference type="ARBA" id="ARBA00022842"/>
    </source>
</evidence>
<dbReference type="InterPro" id="IPR023214">
    <property type="entry name" value="HAD_sf"/>
</dbReference>
<dbReference type="PRINTS" id="PR00413">
    <property type="entry name" value="HADHALOGNASE"/>
</dbReference>
<name>A0A6I6G9W0_9BACT</name>
<dbReference type="EMBL" id="CP046566">
    <property type="protein sequence ID" value="QGW29184.1"/>
    <property type="molecule type" value="Genomic_DNA"/>
</dbReference>
<comment type="cofactor">
    <cofactor evidence="1">
        <name>Mg(2+)</name>
        <dbReference type="ChEBI" id="CHEBI:18420"/>
    </cofactor>
</comment>
<evidence type="ECO:0000313" key="7">
    <source>
        <dbReference type="Proteomes" id="UP000426027"/>
    </source>
</evidence>
<dbReference type="AlphaFoldDB" id="A0A6I6G9W0"/>
<accession>A0A6I6G9W0</accession>
<protein>
    <submittedName>
        <fullName evidence="6">HAD-IA family hydrolase</fullName>
    </submittedName>
</protein>
<dbReference type="GO" id="GO:0046872">
    <property type="term" value="F:metal ion binding"/>
    <property type="evidence" value="ECO:0007669"/>
    <property type="project" value="UniProtKB-KW"/>
</dbReference>
<dbReference type="InterPro" id="IPR023198">
    <property type="entry name" value="PGP-like_dom2"/>
</dbReference>
<evidence type="ECO:0000256" key="3">
    <source>
        <dbReference type="ARBA" id="ARBA00022723"/>
    </source>
</evidence>
<keyword evidence="7" id="KW-1185">Reference proteome</keyword>
<dbReference type="Gene3D" id="3.40.50.1000">
    <property type="entry name" value="HAD superfamily/HAD-like"/>
    <property type="match status" value="1"/>
</dbReference>
<dbReference type="InterPro" id="IPR041492">
    <property type="entry name" value="HAD_2"/>
</dbReference>
<dbReference type="KEGG" id="fls:GLV81_14670"/>
<dbReference type="InterPro" id="IPR051600">
    <property type="entry name" value="Beta-PGM-like"/>
</dbReference>
<keyword evidence="3" id="KW-0479">Metal-binding</keyword>
<organism evidence="6 7">
    <name type="scientific">Phnomibacter ginsenosidimutans</name>
    <dbReference type="NCBI Taxonomy" id="2676868"/>
    <lineage>
        <taxon>Bacteria</taxon>
        <taxon>Pseudomonadati</taxon>
        <taxon>Bacteroidota</taxon>
        <taxon>Chitinophagia</taxon>
        <taxon>Chitinophagales</taxon>
        <taxon>Chitinophagaceae</taxon>
        <taxon>Phnomibacter</taxon>
    </lineage>
</organism>
<dbReference type="Gene3D" id="1.10.150.240">
    <property type="entry name" value="Putative phosphatase, domain 2"/>
    <property type="match status" value="1"/>
</dbReference>
<keyword evidence="4" id="KW-0460">Magnesium</keyword>
<dbReference type="SUPFAM" id="SSF56784">
    <property type="entry name" value="HAD-like"/>
    <property type="match status" value="1"/>
</dbReference>
<keyword evidence="6" id="KW-0378">Hydrolase</keyword>
<proteinExistence type="inferred from homology"/>
<dbReference type="PANTHER" id="PTHR46193:SF18">
    <property type="entry name" value="HEXITOL PHOSPHATASE B"/>
    <property type="match status" value="1"/>
</dbReference>
<dbReference type="NCBIfam" id="TIGR01549">
    <property type="entry name" value="HAD-SF-IA-v1"/>
    <property type="match status" value="1"/>
</dbReference>
<dbReference type="InterPro" id="IPR006439">
    <property type="entry name" value="HAD-SF_hydro_IA"/>
</dbReference>
<dbReference type="InterPro" id="IPR036412">
    <property type="entry name" value="HAD-like_sf"/>
</dbReference>